<feature type="region of interest" description="Disordered" evidence="1">
    <location>
        <begin position="1"/>
        <end position="22"/>
    </location>
</feature>
<evidence type="ECO:0000256" key="1">
    <source>
        <dbReference type="SAM" id="MobiDB-lite"/>
    </source>
</evidence>
<accession>F0WN65</accession>
<evidence type="ECO:0000313" key="2">
    <source>
        <dbReference type="EMBL" id="CCA22754.1"/>
    </source>
</evidence>
<sequence length="55" mass="6277">MRVISMENGGDDQKEQVKLSKESRDIQPSVIFILDEIPEINISFLSGILHDYPCK</sequence>
<protein>
    <submittedName>
        <fullName evidence="2">AlNc14C166G7898 protein</fullName>
    </submittedName>
</protein>
<name>F0WN65_9STRA</name>
<reference evidence="2" key="1">
    <citation type="journal article" date="2011" name="PLoS Biol.">
        <title>Gene gain and loss during evolution of obligate parasitism in the white rust pathogen of Arabidopsis thaliana.</title>
        <authorList>
            <person name="Kemen E."/>
            <person name="Gardiner A."/>
            <person name="Schultz-Larsen T."/>
            <person name="Kemen A.C."/>
            <person name="Balmuth A.L."/>
            <person name="Robert-Seilaniantz A."/>
            <person name="Bailey K."/>
            <person name="Holub E."/>
            <person name="Studholme D.J."/>
            <person name="Maclean D."/>
            <person name="Jones J.D."/>
        </authorList>
    </citation>
    <scope>NUCLEOTIDE SEQUENCE</scope>
</reference>
<dbReference type="AlphaFoldDB" id="F0WN65"/>
<dbReference type="EMBL" id="FR824211">
    <property type="protein sequence ID" value="CCA22754.1"/>
    <property type="molecule type" value="Genomic_DNA"/>
</dbReference>
<reference evidence="2" key="2">
    <citation type="submission" date="2011-02" db="EMBL/GenBank/DDBJ databases">
        <authorList>
            <person name="MacLean D."/>
        </authorList>
    </citation>
    <scope>NUCLEOTIDE SEQUENCE</scope>
</reference>
<organism evidence="2">
    <name type="scientific">Albugo laibachii Nc14</name>
    <dbReference type="NCBI Taxonomy" id="890382"/>
    <lineage>
        <taxon>Eukaryota</taxon>
        <taxon>Sar</taxon>
        <taxon>Stramenopiles</taxon>
        <taxon>Oomycota</taxon>
        <taxon>Peronosporomycetes</taxon>
        <taxon>Albuginales</taxon>
        <taxon>Albuginaceae</taxon>
        <taxon>Albugo</taxon>
    </lineage>
</organism>
<feature type="compositionally biased region" description="Basic and acidic residues" evidence="1">
    <location>
        <begin position="11"/>
        <end position="22"/>
    </location>
</feature>
<gene>
    <name evidence="2" type="primary">AlNc14C166G7898</name>
    <name evidence="2" type="ORF">ALNC14_088970</name>
</gene>
<dbReference type="HOGENOM" id="CLU_3036362_0_0_1"/>
<proteinExistence type="predicted"/>